<dbReference type="Proteomes" id="UP000637267">
    <property type="component" value="Unassembled WGS sequence"/>
</dbReference>
<comment type="caution">
    <text evidence="4">The sequence shown here is derived from an EMBL/GenBank/DDBJ whole genome shotgun (WGS) entry which is preliminary data.</text>
</comment>
<name>A0ABQ2P9D3_9NEIS</name>
<dbReference type="SMART" id="SM00829">
    <property type="entry name" value="PKS_ER"/>
    <property type="match status" value="1"/>
</dbReference>
<dbReference type="InterPro" id="IPR013154">
    <property type="entry name" value="ADH-like_N"/>
</dbReference>
<organism evidence="4 5">
    <name type="scientific">Silvimonas iriomotensis</name>
    <dbReference type="NCBI Taxonomy" id="449662"/>
    <lineage>
        <taxon>Bacteria</taxon>
        <taxon>Pseudomonadati</taxon>
        <taxon>Pseudomonadota</taxon>
        <taxon>Betaproteobacteria</taxon>
        <taxon>Neisseriales</taxon>
        <taxon>Chitinibacteraceae</taxon>
        <taxon>Silvimonas</taxon>
    </lineage>
</organism>
<evidence type="ECO:0000259" key="3">
    <source>
        <dbReference type="SMART" id="SM00829"/>
    </source>
</evidence>
<evidence type="ECO:0000256" key="1">
    <source>
        <dbReference type="ARBA" id="ARBA00022857"/>
    </source>
</evidence>
<accession>A0ABQ2P9D3</accession>
<feature type="domain" description="Enoyl reductase (ER)" evidence="3">
    <location>
        <begin position="21"/>
        <end position="337"/>
    </location>
</feature>
<dbReference type="CDD" id="cd08268">
    <property type="entry name" value="MDR2"/>
    <property type="match status" value="1"/>
</dbReference>
<reference evidence="5" key="1">
    <citation type="journal article" date="2019" name="Int. J. Syst. Evol. Microbiol.">
        <title>The Global Catalogue of Microorganisms (GCM) 10K type strain sequencing project: providing services to taxonomists for standard genome sequencing and annotation.</title>
        <authorList>
            <consortium name="The Broad Institute Genomics Platform"/>
            <consortium name="The Broad Institute Genome Sequencing Center for Infectious Disease"/>
            <person name="Wu L."/>
            <person name="Ma J."/>
        </authorList>
    </citation>
    <scope>NUCLEOTIDE SEQUENCE [LARGE SCALE GENOMIC DNA]</scope>
    <source>
        <strain evidence="5">CGMCC 1.8859</strain>
    </source>
</reference>
<proteinExistence type="predicted"/>
<dbReference type="InterPro" id="IPR036291">
    <property type="entry name" value="NAD(P)-bd_dom_sf"/>
</dbReference>
<dbReference type="Gene3D" id="3.40.50.720">
    <property type="entry name" value="NAD(P)-binding Rossmann-like Domain"/>
    <property type="match status" value="1"/>
</dbReference>
<dbReference type="InterPro" id="IPR020843">
    <property type="entry name" value="ER"/>
</dbReference>
<dbReference type="SUPFAM" id="SSF51735">
    <property type="entry name" value="NAD(P)-binding Rossmann-fold domains"/>
    <property type="match status" value="1"/>
</dbReference>
<evidence type="ECO:0000256" key="2">
    <source>
        <dbReference type="ARBA" id="ARBA00023002"/>
    </source>
</evidence>
<keyword evidence="5" id="KW-1185">Reference proteome</keyword>
<dbReference type="PANTHER" id="PTHR48106:SF5">
    <property type="entry name" value="ZINC-CONTAINING ALCOHOL DEHYDROGENASE"/>
    <property type="match status" value="1"/>
</dbReference>
<dbReference type="InterPro" id="IPR013149">
    <property type="entry name" value="ADH-like_C"/>
</dbReference>
<protein>
    <submittedName>
        <fullName evidence="4">NADPH:quinone reductase</fullName>
    </submittedName>
</protein>
<dbReference type="SUPFAM" id="SSF50129">
    <property type="entry name" value="GroES-like"/>
    <property type="match status" value="1"/>
</dbReference>
<keyword evidence="2" id="KW-0560">Oxidoreductase</keyword>
<evidence type="ECO:0000313" key="4">
    <source>
        <dbReference type="EMBL" id="GGP21587.1"/>
    </source>
</evidence>
<dbReference type="InterPro" id="IPR011032">
    <property type="entry name" value="GroES-like_sf"/>
</dbReference>
<gene>
    <name evidence="4" type="primary">qor</name>
    <name evidence="4" type="ORF">GCM10010970_21220</name>
</gene>
<dbReference type="Pfam" id="PF08240">
    <property type="entry name" value="ADH_N"/>
    <property type="match status" value="1"/>
</dbReference>
<keyword evidence="1" id="KW-0521">NADP</keyword>
<dbReference type="Pfam" id="PF00107">
    <property type="entry name" value="ADH_zinc_N"/>
    <property type="match status" value="1"/>
</dbReference>
<dbReference type="Gene3D" id="3.90.180.10">
    <property type="entry name" value="Medium-chain alcohol dehydrogenases, catalytic domain"/>
    <property type="match status" value="1"/>
</dbReference>
<dbReference type="RefSeq" id="WP_188704296.1">
    <property type="nucleotide sequence ID" value="NZ_BMLX01000002.1"/>
</dbReference>
<dbReference type="EMBL" id="BMLX01000002">
    <property type="protein sequence ID" value="GGP21587.1"/>
    <property type="molecule type" value="Genomic_DNA"/>
</dbReference>
<dbReference type="PANTHER" id="PTHR48106">
    <property type="entry name" value="QUINONE OXIDOREDUCTASE PIG3-RELATED"/>
    <property type="match status" value="1"/>
</dbReference>
<sequence>MSISIDNQRQTVRVVRFHQLGGPEVLQIETLPRQTLASTDVRIAVKALALNRADAMFRRGQYIEQAVLPSTVGYEAAGVVIGVGPEVNDLRIGDPVCVVPQLGASRYGYYADELVVPQQYLALKPAGLSFAEAASAWMQYLTPYGALVETAALSPGDTVLITAASSSVGLGAIQIARMLGATPIGTTLTSTKKAAVIAGGAEHVIATQEEPLLARIREMTGDKGLQVAFDAVGGPQLADIAEAMSPFGMLIVHGALSPEPTLYPLKTALRKSLTVRGYVFSEVVNDPECLARATRFILDGLARGALKPAIDRSFSFEDIVDAHRYLESNQQIGKIVVTL</sequence>
<evidence type="ECO:0000313" key="5">
    <source>
        <dbReference type="Proteomes" id="UP000637267"/>
    </source>
</evidence>